<evidence type="ECO:0000256" key="6">
    <source>
        <dbReference type="ARBA" id="ARBA00022989"/>
    </source>
</evidence>
<dbReference type="Pfam" id="PF04143">
    <property type="entry name" value="Sulf_transp"/>
    <property type="match status" value="1"/>
</dbReference>
<evidence type="ECO:0000256" key="4">
    <source>
        <dbReference type="ARBA" id="ARBA00022519"/>
    </source>
</evidence>
<reference evidence="10 11" key="1">
    <citation type="journal article" date="2019" name="Int. J. Syst. Evol. Microbiol.">
        <title>The Global Catalogue of Microorganisms (GCM) 10K type strain sequencing project: providing services to taxonomists for standard genome sequencing and annotation.</title>
        <authorList>
            <consortium name="The Broad Institute Genomics Platform"/>
            <consortium name="The Broad Institute Genome Sequencing Center for Infectious Disease"/>
            <person name="Wu L."/>
            <person name="Ma J."/>
        </authorList>
    </citation>
    <scope>NUCLEOTIDE SEQUENCE [LARGE SCALE GENOMIC DNA]</scope>
    <source>
        <strain evidence="10 11">JCM 15976</strain>
    </source>
</reference>
<dbReference type="InterPro" id="IPR007272">
    <property type="entry name" value="Sulf_transp_TsuA/YedE"/>
</dbReference>
<keyword evidence="2" id="KW-0813">Transport</keyword>
<keyword evidence="5 9" id="KW-0812">Transmembrane</keyword>
<evidence type="ECO:0000256" key="8">
    <source>
        <dbReference type="ARBA" id="ARBA00035655"/>
    </source>
</evidence>
<evidence type="ECO:0000256" key="2">
    <source>
        <dbReference type="ARBA" id="ARBA00022448"/>
    </source>
</evidence>
<sequence length="187" mass="20414">MIDYILQPWPWYVTGPLIALVMFTLIYFGKTFGMSSNLRTFCAIGGAGKKVSFFNINWRDYKWNLIVVLGAVIGGFIAQFYLSEPTNIDLNPKTIESLNALGFNNVGKSLLPPELYSLDSIFTIKNLAILIFGGFLVGFGTRYAGGCTSGHAITGISSLQLPSLIAVIGFFIGGLVMIHLLFPLIFG</sequence>
<accession>A0ABN1JKT5</accession>
<comment type="caution">
    <text evidence="10">The sequence shown here is derived from an EMBL/GenBank/DDBJ whole genome shotgun (WGS) entry which is preliminary data.</text>
</comment>
<feature type="transmembrane region" description="Helical" evidence="9">
    <location>
        <begin position="63"/>
        <end position="82"/>
    </location>
</feature>
<protein>
    <submittedName>
        <fullName evidence="10">YeeE/YedE thiosulfate transporter family protein</fullName>
    </submittedName>
</protein>
<evidence type="ECO:0000313" key="10">
    <source>
        <dbReference type="EMBL" id="GAA0741880.1"/>
    </source>
</evidence>
<gene>
    <name evidence="10" type="ORF">GCM10009431_13310</name>
</gene>
<evidence type="ECO:0000256" key="5">
    <source>
        <dbReference type="ARBA" id="ARBA00022692"/>
    </source>
</evidence>
<keyword evidence="11" id="KW-1185">Reference proteome</keyword>
<dbReference type="EMBL" id="BAAAGF010000002">
    <property type="protein sequence ID" value="GAA0741880.1"/>
    <property type="molecule type" value="Genomic_DNA"/>
</dbReference>
<keyword evidence="7 9" id="KW-0472">Membrane</keyword>
<evidence type="ECO:0000256" key="3">
    <source>
        <dbReference type="ARBA" id="ARBA00022475"/>
    </source>
</evidence>
<keyword evidence="6 9" id="KW-1133">Transmembrane helix</keyword>
<comment type="similarity">
    <text evidence="8">Belongs to the TsuA/YedE (TC 9.B.102) family.</text>
</comment>
<feature type="transmembrane region" description="Helical" evidence="9">
    <location>
        <begin position="12"/>
        <end position="29"/>
    </location>
</feature>
<dbReference type="Proteomes" id="UP001500736">
    <property type="component" value="Unassembled WGS sequence"/>
</dbReference>
<dbReference type="PANTHER" id="PTHR30574:SF1">
    <property type="entry name" value="SULPHUR TRANSPORT DOMAIN-CONTAINING PROTEIN"/>
    <property type="match status" value="1"/>
</dbReference>
<evidence type="ECO:0000313" key="11">
    <source>
        <dbReference type="Proteomes" id="UP001500736"/>
    </source>
</evidence>
<proteinExistence type="inferred from homology"/>
<feature type="transmembrane region" description="Helical" evidence="9">
    <location>
        <begin position="120"/>
        <end position="140"/>
    </location>
</feature>
<dbReference type="PANTHER" id="PTHR30574">
    <property type="entry name" value="INNER MEMBRANE PROTEIN YEDE"/>
    <property type="match status" value="1"/>
</dbReference>
<keyword evidence="3" id="KW-1003">Cell membrane</keyword>
<evidence type="ECO:0000256" key="1">
    <source>
        <dbReference type="ARBA" id="ARBA00004429"/>
    </source>
</evidence>
<evidence type="ECO:0000256" key="7">
    <source>
        <dbReference type="ARBA" id="ARBA00023136"/>
    </source>
</evidence>
<organism evidence="10 11">
    <name type="scientific">Gaetbulibacter jejuensis</name>
    <dbReference type="NCBI Taxonomy" id="584607"/>
    <lineage>
        <taxon>Bacteria</taxon>
        <taxon>Pseudomonadati</taxon>
        <taxon>Bacteroidota</taxon>
        <taxon>Flavobacteriia</taxon>
        <taxon>Flavobacteriales</taxon>
        <taxon>Flavobacteriaceae</taxon>
        <taxon>Gaetbulibacter</taxon>
    </lineage>
</organism>
<keyword evidence="4" id="KW-0997">Cell inner membrane</keyword>
<name>A0ABN1JKT5_9FLAO</name>
<feature type="transmembrane region" description="Helical" evidence="9">
    <location>
        <begin position="161"/>
        <end position="186"/>
    </location>
</feature>
<comment type="subcellular location">
    <subcellularLocation>
        <location evidence="1">Cell inner membrane</location>
        <topology evidence="1">Multi-pass membrane protein</topology>
    </subcellularLocation>
</comment>
<evidence type="ECO:0000256" key="9">
    <source>
        <dbReference type="SAM" id="Phobius"/>
    </source>
</evidence>